<keyword evidence="6 12" id="KW-0500">Molybdenum</keyword>
<evidence type="ECO:0000256" key="9">
    <source>
        <dbReference type="ARBA" id="ARBA00022989"/>
    </source>
</evidence>
<dbReference type="InterPro" id="IPR035906">
    <property type="entry name" value="MetI-like_sf"/>
</dbReference>
<gene>
    <name evidence="14" type="primary">modB</name>
    <name evidence="14" type="ORF">O1V66_11955</name>
</gene>
<dbReference type="Gene3D" id="1.10.3720.10">
    <property type="entry name" value="MetI-like"/>
    <property type="match status" value="1"/>
</dbReference>
<evidence type="ECO:0000256" key="12">
    <source>
        <dbReference type="RuleBase" id="RU365097"/>
    </source>
</evidence>
<sequence>MLLSDAEWQAVILSLKIAGLAVIVSLPLGILTAWVLVRCRFPGKSLFDSIIHLPLVLPPVVIGYLLLVAMGRKGFIGERLYDWFGFSVSFNWKGAVLAAAVMAFPLMVRAIRQSIEAIDTRLEQAAKTLGASPWKVFFTLTLPLSLPGIIVGSVLAFARSLGEFGATITFVSNIPGETRTIPLAMYTLIQTPGAEGAAARLCVLAILLSLAALLFSDLLAKRSRRRLGADADA</sequence>
<evidence type="ECO:0000256" key="6">
    <source>
        <dbReference type="ARBA" id="ARBA00022505"/>
    </source>
</evidence>
<dbReference type="PROSITE" id="PS50928">
    <property type="entry name" value="ABC_TM1"/>
    <property type="match status" value="1"/>
</dbReference>
<feature type="transmembrane region" description="Helical" evidence="11">
    <location>
        <begin position="197"/>
        <end position="216"/>
    </location>
</feature>
<feature type="transmembrane region" description="Helical" evidence="11">
    <location>
        <begin position="90"/>
        <end position="111"/>
    </location>
</feature>
<proteinExistence type="inferred from homology"/>
<keyword evidence="15" id="KW-1185">Reference proteome</keyword>
<evidence type="ECO:0000256" key="10">
    <source>
        <dbReference type="ARBA" id="ARBA00023136"/>
    </source>
</evidence>
<keyword evidence="4 11" id="KW-0813">Transport</keyword>
<keyword evidence="8 11" id="KW-0812">Transmembrane</keyword>
<evidence type="ECO:0000313" key="15">
    <source>
        <dbReference type="Proteomes" id="UP001164712"/>
    </source>
</evidence>
<evidence type="ECO:0000256" key="7">
    <source>
        <dbReference type="ARBA" id="ARBA00022519"/>
    </source>
</evidence>
<evidence type="ECO:0000256" key="5">
    <source>
        <dbReference type="ARBA" id="ARBA00022475"/>
    </source>
</evidence>
<feature type="transmembrane region" description="Helical" evidence="11">
    <location>
        <begin position="12"/>
        <end position="37"/>
    </location>
</feature>
<dbReference type="CDD" id="cd06261">
    <property type="entry name" value="TM_PBP2"/>
    <property type="match status" value="1"/>
</dbReference>
<keyword evidence="7 12" id="KW-0997">Cell inner membrane</keyword>
<keyword evidence="5" id="KW-1003">Cell membrane</keyword>
<evidence type="ECO:0000256" key="11">
    <source>
        <dbReference type="RuleBase" id="RU363032"/>
    </source>
</evidence>
<comment type="subcellular location">
    <subcellularLocation>
        <location evidence="2 12">Cell inner membrane</location>
        <topology evidence="2 12">Multi-pass membrane protein</topology>
    </subcellularLocation>
    <subcellularLocation>
        <location evidence="11">Cell membrane</location>
        <topology evidence="11">Multi-pass membrane protein</topology>
    </subcellularLocation>
</comment>
<comment type="similarity">
    <text evidence="3 12">Belongs to the binding-protein-dependent transport system permease family. CysTW subfamily.</text>
</comment>
<evidence type="ECO:0000256" key="8">
    <source>
        <dbReference type="ARBA" id="ARBA00022692"/>
    </source>
</evidence>
<evidence type="ECO:0000313" key="14">
    <source>
        <dbReference type="EMBL" id="WAS99810.1"/>
    </source>
</evidence>
<organism evidence="14 15">
    <name type="scientific">Rouxiella chamberiensis</name>
    <dbReference type="NCBI Taxonomy" id="1513468"/>
    <lineage>
        <taxon>Bacteria</taxon>
        <taxon>Pseudomonadati</taxon>
        <taxon>Pseudomonadota</taxon>
        <taxon>Gammaproteobacteria</taxon>
        <taxon>Enterobacterales</taxon>
        <taxon>Yersiniaceae</taxon>
        <taxon>Rouxiella</taxon>
    </lineage>
</organism>
<dbReference type="Pfam" id="PF00528">
    <property type="entry name" value="BPD_transp_1"/>
    <property type="match status" value="1"/>
</dbReference>
<evidence type="ECO:0000259" key="13">
    <source>
        <dbReference type="PROSITE" id="PS50928"/>
    </source>
</evidence>
<dbReference type="NCBIfam" id="TIGR02141">
    <property type="entry name" value="modB_ABC"/>
    <property type="match status" value="1"/>
</dbReference>
<dbReference type="Proteomes" id="UP001164712">
    <property type="component" value="Chromosome"/>
</dbReference>
<evidence type="ECO:0000256" key="1">
    <source>
        <dbReference type="ARBA" id="ARBA00002949"/>
    </source>
</evidence>
<dbReference type="EMBL" id="CP114058">
    <property type="protein sequence ID" value="WAS99810.1"/>
    <property type="molecule type" value="Genomic_DNA"/>
</dbReference>
<feature type="transmembrane region" description="Helical" evidence="11">
    <location>
        <begin position="49"/>
        <end position="70"/>
    </location>
</feature>
<evidence type="ECO:0000256" key="4">
    <source>
        <dbReference type="ARBA" id="ARBA00022448"/>
    </source>
</evidence>
<comment type="function">
    <text evidence="1 12">Part of the binding-protein-dependent transport system for molybdenum; probably responsible for the translocation of the substrate across the membrane.</text>
</comment>
<evidence type="ECO:0000256" key="3">
    <source>
        <dbReference type="ARBA" id="ARBA00007069"/>
    </source>
</evidence>
<dbReference type="InterPro" id="IPR011867">
    <property type="entry name" value="ModB_ABC"/>
</dbReference>
<reference evidence="14" key="1">
    <citation type="submission" date="2022-12" db="EMBL/GenBank/DDBJ databases">
        <title>Complete genome sequence of an Australian strain of Rouxiella badensis DAR84756 and resolution of the R. badensis DSM100043 and R. chamberiensis DSM28324 genomes.</title>
        <authorList>
            <person name="Paul S."/>
            <person name="Anderson P.J."/>
            <person name="Maynard G."/>
            <person name="Dyall-Smith M."/>
            <person name="Kudinha T."/>
        </authorList>
    </citation>
    <scope>NUCLEOTIDE SEQUENCE</scope>
    <source>
        <strain evidence="14">DSM 28324</strain>
    </source>
</reference>
<dbReference type="PANTHER" id="PTHR30183">
    <property type="entry name" value="MOLYBDENUM TRANSPORT SYSTEM PERMEASE PROTEIN MODB"/>
    <property type="match status" value="1"/>
</dbReference>
<feature type="domain" description="ABC transmembrane type-1" evidence="13">
    <location>
        <begin position="11"/>
        <end position="219"/>
    </location>
</feature>
<dbReference type="PANTHER" id="PTHR30183:SF3">
    <property type="entry name" value="MOLYBDENUM TRANSPORT SYSTEM PERMEASE PROTEIN MODB"/>
    <property type="match status" value="1"/>
</dbReference>
<dbReference type="RefSeq" id="WP_269127536.1">
    <property type="nucleotide sequence ID" value="NZ_CP114058.1"/>
</dbReference>
<dbReference type="NCBIfam" id="NF006939">
    <property type="entry name" value="PRK09421.1"/>
    <property type="match status" value="1"/>
</dbReference>
<protein>
    <recommendedName>
        <fullName evidence="12">Molybdenum transport system permease</fullName>
    </recommendedName>
</protein>
<accession>A0ABY7HKB8</accession>
<keyword evidence="9 11" id="KW-1133">Transmembrane helix</keyword>
<keyword evidence="10 11" id="KW-0472">Membrane</keyword>
<evidence type="ECO:0000256" key="2">
    <source>
        <dbReference type="ARBA" id="ARBA00004429"/>
    </source>
</evidence>
<dbReference type="InterPro" id="IPR000515">
    <property type="entry name" value="MetI-like"/>
</dbReference>
<feature type="transmembrane region" description="Helical" evidence="11">
    <location>
        <begin position="136"/>
        <end position="158"/>
    </location>
</feature>
<name>A0ABY7HKB8_9GAMM</name>
<dbReference type="SUPFAM" id="SSF161098">
    <property type="entry name" value="MetI-like"/>
    <property type="match status" value="1"/>
</dbReference>